<dbReference type="EMBL" id="MBFS01000066">
    <property type="protein sequence ID" value="PVV04897.1"/>
    <property type="molecule type" value="Genomic_DNA"/>
</dbReference>
<comment type="caution">
    <text evidence="1">The sequence shown here is derived from an EMBL/GenBank/DDBJ whole genome shotgun (WGS) entry which is preliminary data.</text>
</comment>
<evidence type="ECO:0000313" key="1">
    <source>
        <dbReference type="EMBL" id="PVV04897.1"/>
    </source>
</evidence>
<reference evidence="1 2" key="1">
    <citation type="journal article" date="2018" name="MBio">
        <title>Comparative Genomics Reveals the Core Gene Toolbox for the Fungus-Insect Symbiosis.</title>
        <authorList>
            <person name="Wang Y."/>
            <person name="Stata M."/>
            <person name="Wang W."/>
            <person name="Stajich J.E."/>
            <person name="White M.M."/>
            <person name="Moncalvo J.M."/>
        </authorList>
    </citation>
    <scope>NUCLEOTIDE SEQUENCE [LARGE SCALE GENOMIC DNA]</scope>
    <source>
        <strain evidence="1 2">SC-DP-2</strain>
    </source>
</reference>
<accession>A0A2T9ZK48</accession>
<dbReference type="Proteomes" id="UP000245609">
    <property type="component" value="Unassembled WGS sequence"/>
</dbReference>
<organism evidence="1 2">
    <name type="scientific">Smittium megazygosporum</name>
    <dbReference type="NCBI Taxonomy" id="133381"/>
    <lineage>
        <taxon>Eukaryota</taxon>
        <taxon>Fungi</taxon>
        <taxon>Fungi incertae sedis</taxon>
        <taxon>Zoopagomycota</taxon>
        <taxon>Kickxellomycotina</taxon>
        <taxon>Harpellomycetes</taxon>
        <taxon>Harpellales</taxon>
        <taxon>Legeriomycetaceae</taxon>
        <taxon>Smittium</taxon>
    </lineage>
</organism>
<sequence>MENMNLSHLISDVNMLSNLDIDVAEVCLGSTSSAKGSFSDLEANNTVKGTLDNLLLQLKTVQEEARKMDTHNQILTKVESEIKKTSKLLNSGSDDSELL</sequence>
<keyword evidence="2" id="KW-1185">Reference proteome</keyword>
<name>A0A2T9ZK48_9FUNG</name>
<dbReference type="AlphaFoldDB" id="A0A2T9ZK48"/>
<evidence type="ECO:0000313" key="2">
    <source>
        <dbReference type="Proteomes" id="UP000245609"/>
    </source>
</evidence>
<gene>
    <name evidence="1" type="ORF">BB560_000582</name>
</gene>
<proteinExistence type="predicted"/>
<protein>
    <submittedName>
        <fullName evidence="1">Uncharacterized protein</fullName>
    </submittedName>
</protein>